<evidence type="ECO:0000313" key="2">
    <source>
        <dbReference type="EnsemblPlants" id="OMERI01G12070.1"/>
    </source>
</evidence>
<accession>A0A0E0C143</accession>
<feature type="compositionally biased region" description="Basic and acidic residues" evidence="1">
    <location>
        <begin position="25"/>
        <end position="41"/>
    </location>
</feature>
<evidence type="ECO:0000313" key="3">
    <source>
        <dbReference type="Proteomes" id="UP000008021"/>
    </source>
</evidence>
<proteinExistence type="predicted"/>
<dbReference type="Proteomes" id="UP000008021">
    <property type="component" value="Chromosome 1"/>
</dbReference>
<dbReference type="Gramene" id="OMERI01G12070.1">
    <property type="protein sequence ID" value="OMERI01G12070.1"/>
    <property type="gene ID" value="OMERI01G12070"/>
</dbReference>
<sequence length="180" mass="19878">MVMGDDVRCSGATLVDSPWRHRGPRREADGNGSGNKEHMDRVALLGGGDPETATLEDPRPLEAGSMRTETDCGRRCTSKHWNHHGSVWRLGRALRHRDGKGELEVGDGSGGGGDKRRTDDPIIVNHYRACNSCRFRRQPSSSSTDRLRRCCPILADRHLPVDELESSPATVDARDLGKRD</sequence>
<organism evidence="2">
    <name type="scientific">Oryza meridionalis</name>
    <dbReference type="NCBI Taxonomy" id="40149"/>
    <lineage>
        <taxon>Eukaryota</taxon>
        <taxon>Viridiplantae</taxon>
        <taxon>Streptophyta</taxon>
        <taxon>Embryophyta</taxon>
        <taxon>Tracheophyta</taxon>
        <taxon>Spermatophyta</taxon>
        <taxon>Magnoliopsida</taxon>
        <taxon>Liliopsida</taxon>
        <taxon>Poales</taxon>
        <taxon>Poaceae</taxon>
        <taxon>BOP clade</taxon>
        <taxon>Oryzoideae</taxon>
        <taxon>Oryzeae</taxon>
        <taxon>Oryzinae</taxon>
        <taxon>Oryza</taxon>
    </lineage>
</organism>
<reference evidence="2" key="2">
    <citation type="submission" date="2018-05" db="EMBL/GenBank/DDBJ databases">
        <title>OmerRS3 (Oryza meridionalis Reference Sequence Version 3).</title>
        <authorList>
            <person name="Zhang J."/>
            <person name="Kudrna D."/>
            <person name="Lee S."/>
            <person name="Talag J."/>
            <person name="Welchert J."/>
            <person name="Wing R.A."/>
        </authorList>
    </citation>
    <scope>NUCLEOTIDE SEQUENCE [LARGE SCALE GENOMIC DNA]</scope>
    <source>
        <strain evidence="2">cv. OR44</strain>
    </source>
</reference>
<protein>
    <submittedName>
        <fullName evidence="2">Uncharacterized protein</fullName>
    </submittedName>
</protein>
<reference evidence="2" key="1">
    <citation type="submission" date="2015-04" db="UniProtKB">
        <authorList>
            <consortium name="EnsemblPlants"/>
        </authorList>
    </citation>
    <scope>IDENTIFICATION</scope>
</reference>
<evidence type="ECO:0000256" key="1">
    <source>
        <dbReference type="SAM" id="MobiDB-lite"/>
    </source>
</evidence>
<dbReference type="EnsemblPlants" id="OMERI01G12070.1">
    <property type="protein sequence ID" value="OMERI01G12070.1"/>
    <property type="gene ID" value="OMERI01G12070"/>
</dbReference>
<feature type="region of interest" description="Disordered" evidence="1">
    <location>
        <begin position="1"/>
        <end position="66"/>
    </location>
</feature>
<dbReference type="HOGENOM" id="CLU_1498591_0_0_1"/>
<name>A0A0E0C143_9ORYZ</name>
<keyword evidence="3" id="KW-1185">Reference proteome</keyword>
<feature type="region of interest" description="Disordered" evidence="1">
    <location>
        <begin position="101"/>
        <end position="120"/>
    </location>
</feature>
<dbReference type="AlphaFoldDB" id="A0A0E0C143"/>